<dbReference type="GO" id="GO:0051539">
    <property type="term" value="F:4 iron, 4 sulfur cluster binding"/>
    <property type="evidence" value="ECO:0007669"/>
    <property type="project" value="UniProtKB-KW"/>
</dbReference>
<dbReference type="PANTHER" id="PTHR32439:SF9">
    <property type="entry name" value="BLR3264 PROTEIN"/>
    <property type="match status" value="1"/>
</dbReference>
<sequence>MTTRDRADACPGAVQTHLAADGRLARVRVPGGLLSGPQLLVLAQAAVDLADGALELTSRGNLQLRGLAEDAPPELARRLHDAGLLPSEPHETARNVVASVLSGRTDGGLVDVRPVVRAFDAGLVADPALAALPGRFLLTVDDGRGDVHGLAGDVGLLGVAADAVALTLAGHDTGLRADPAEAHRLALRAAHAFLAEREAQDSRAWRLVELDDGPARVSRRLVRDERGTEVSPGERTGTAVGPGGRTPAAVPAGARPGAPTPVPGDASGTPLGTVRAGSADQADGLVALVGLVPLGRLTTPALDVLVQVTAALGSEVQVTPWRSVAVPDLPDEYVDDVATALHHAGLVFDADSPWAHVTACAGLPGCAKSRADVRADAARAVATGTLPVAGPQHWAGCERRCGRPAGSTDVLATGQGYEIGAG</sequence>
<dbReference type="Gene3D" id="3.90.480.10">
    <property type="entry name" value="Sulfite Reductase Hemoprotein,Domain 2"/>
    <property type="match status" value="2"/>
</dbReference>
<evidence type="ECO:0000256" key="3">
    <source>
        <dbReference type="ARBA" id="ARBA00022723"/>
    </source>
</evidence>
<reference evidence="10" key="1">
    <citation type="submission" date="2016-10" db="EMBL/GenBank/DDBJ databases">
        <authorList>
            <person name="Varghese N."/>
            <person name="Submissions S."/>
        </authorList>
    </citation>
    <scope>NUCLEOTIDE SEQUENCE [LARGE SCALE GENOMIC DNA]</scope>
    <source>
        <strain evidence="10">DSM 45722</strain>
    </source>
</reference>
<evidence type="ECO:0000256" key="2">
    <source>
        <dbReference type="ARBA" id="ARBA00022617"/>
    </source>
</evidence>
<evidence type="ECO:0000256" key="7">
    <source>
        <dbReference type="SAM" id="MobiDB-lite"/>
    </source>
</evidence>
<dbReference type="SUPFAM" id="SSF56014">
    <property type="entry name" value="Nitrite and sulphite reductase 4Fe-4S domain-like"/>
    <property type="match status" value="1"/>
</dbReference>
<dbReference type="InterPro" id="IPR036136">
    <property type="entry name" value="Nit/Sulf_reduc_fer-like_dom_sf"/>
</dbReference>
<evidence type="ECO:0000256" key="5">
    <source>
        <dbReference type="ARBA" id="ARBA00023004"/>
    </source>
</evidence>
<dbReference type="SUPFAM" id="SSF55124">
    <property type="entry name" value="Nitrite/Sulfite reductase N-terminal domain-like"/>
    <property type="match status" value="2"/>
</dbReference>
<dbReference type="RefSeq" id="WP_092799648.1">
    <property type="nucleotide sequence ID" value="NZ_FMUH01000001.1"/>
</dbReference>
<keyword evidence="3" id="KW-0479">Metal-binding</keyword>
<evidence type="ECO:0000256" key="4">
    <source>
        <dbReference type="ARBA" id="ARBA00023002"/>
    </source>
</evidence>
<dbReference type="NCBIfam" id="TIGR02435">
    <property type="entry name" value="CobG"/>
    <property type="match status" value="1"/>
</dbReference>
<dbReference type="Pfam" id="PF03460">
    <property type="entry name" value="NIR_SIR_ferr"/>
    <property type="match status" value="2"/>
</dbReference>
<keyword evidence="5" id="KW-0408">Iron</keyword>
<accession>A0A1G4XEE3</accession>
<proteinExistence type="predicted"/>
<dbReference type="AlphaFoldDB" id="A0A1G4XEE3"/>
<evidence type="ECO:0000259" key="8">
    <source>
        <dbReference type="Pfam" id="PF03460"/>
    </source>
</evidence>
<dbReference type="InterPro" id="IPR051329">
    <property type="entry name" value="NIR_SIR_4Fe-4S"/>
</dbReference>
<dbReference type="OrthoDB" id="105450at2"/>
<evidence type="ECO:0000256" key="1">
    <source>
        <dbReference type="ARBA" id="ARBA00022485"/>
    </source>
</evidence>
<dbReference type="EMBL" id="FMUH01000001">
    <property type="protein sequence ID" value="SCX39592.1"/>
    <property type="molecule type" value="Genomic_DNA"/>
</dbReference>
<keyword evidence="10" id="KW-1185">Reference proteome</keyword>
<evidence type="ECO:0000313" key="9">
    <source>
        <dbReference type="EMBL" id="SCX39592.1"/>
    </source>
</evidence>
<evidence type="ECO:0000256" key="6">
    <source>
        <dbReference type="ARBA" id="ARBA00023014"/>
    </source>
</evidence>
<name>A0A1G4XEE3_9ACTN</name>
<feature type="domain" description="Nitrite/Sulfite reductase ferredoxin-like" evidence="8">
    <location>
        <begin position="23"/>
        <end position="81"/>
    </location>
</feature>
<dbReference type="GO" id="GO:0016491">
    <property type="term" value="F:oxidoreductase activity"/>
    <property type="evidence" value="ECO:0007669"/>
    <property type="project" value="UniProtKB-KW"/>
</dbReference>
<evidence type="ECO:0000313" key="10">
    <source>
        <dbReference type="Proteomes" id="UP000198981"/>
    </source>
</evidence>
<protein>
    <submittedName>
        <fullName evidence="9">Precorrin-3B synthase</fullName>
    </submittedName>
</protein>
<feature type="region of interest" description="Disordered" evidence="7">
    <location>
        <begin position="223"/>
        <end position="275"/>
    </location>
</feature>
<organism evidence="9 10">
    <name type="scientific">Klenkia marina</name>
    <dbReference type="NCBI Taxonomy" id="1960309"/>
    <lineage>
        <taxon>Bacteria</taxon>
        <taxon>Bacillati</taxon>
        <taxon>Actinomycetota</taxon>
        <taxon>Actinomycetes</taxon>
        <taxon>Geodermatophilales</taxon>
        <taxon>Geodermatophilaceae</taxon>
        <taxon>Klenkia</taxon>
    </lineage>
</organism>
<dbReference type="InterPro" id="IPR005117">
    <property type="entry name" value="NiRdtase/SiRdtase_haem-b_fer"/>
</dbReference>
<dbReference type="Gene3D" id="3.30.413.10">
    <property type="entry name" value="Sulfite Reductase Hemoprotein, domain 1"/>
    <property type="match status" value="1"/>
</dbReference>
<dbReference type="GO" id="GO:0046872">
    <property type="term" value="F:metal ion binding"/>
    <property type="evidence" value="ECO:0007669"/>
    <property type="project" value="UniProtKB-KW"/>
</dbReference>
<dbReference type="STRING" id="1960309.SAMN03159343_0708"/>
<keyword evidence="4" id="KW-0560">Oxidoreductase</keyword>
<feature type="domain" description="Nitrite/Sulfite reductase ferredoxin-like" evidence="8">
    <location>
        <begin position="281"/>
        <end position="342"/>
    </location>
</feature>
<gene>
    <name evidence="9" type="ORF">SAMN03159343_0708</name>
</gene>
<dbReference type="PANTHER" id="PTHR32439">
    <property type="entry name" value="FERREDOXIN--NITRITE REDUCTASE, CHLOROPLASTIC"/>
    <property type="match status" value="1"/>
</dbReference>
<dbReference type="InterPro" id="IPR012798">
    <property type="entry name" value="Cbl_synth_CobG-like"/>
</dbReference>
<keyword evidence="6" id="KW-0411">Iron-sulfur</keyword>
<dbReference type="InterPro" id="IPR045854">
    <property type="entry name" value="NO2/SO3_Rdtase_4Fe4S_sf"/>
</dbReference>
<keyword evidence="2" id="KW-0349">Heme</keyword>
<keyword evidence="1" id="KW-0004">4Fe-4S</keyword>
<feature type="compositionally biased region" description="Low complexity" evidence="7">
    <location>
        <begin position="235"/>
        <end position="257"/>
    </location>
</feature>
<dbReference type="Proteomes" id="UP000198981">
    <property type="component" value="Unassembled WGS sequence"/>
</dbReference>